<dbReference type="AlphaFoldDB" id="A0A8H4LWH7"/>
<protein>
    <recommendedName>
        <fullName evidence="2">T6SS Phospholipase effector Tle1-like catalytic domain-containing protein</fullName>
    </recommendedName>
</protein>
<dbReference type="InterPro" id="IPR018712">
    <property type="entry name" value="Tle1-like_cat"/>
</dbReference>
<feature type="compositionally biased region" description="Basic and acidic residues" evidence="1">
    <location>
        <begin position="33"/>
        <end position="43"/>
    </location>
</feature>
<evidence type="ECO:0000256" key="1">
    <source>
        <dbReference type="SAM" id="MobiDB-lite"/>
    </source>
</evidence>
<organism evidence="3 4">
    <name type="scientific">Ophiocordyceps sinensis</name>
    <dbReference type="NCBI Taxonomy" id="72228"/>
    <lineage>
        <taxon>Eukaryota</taxon>
        <taxon>Fungi</taxon>
        <taxon>Dikarya</taxon>
        <taxon>Ascomycota</taxon>
        <taxon>Pezizomycotina</taxon>
        <taxon>Sordariomycetes</taxon>
        <taxon>Hypocreomycetidae</taxon>
        <taxon>Hypocreales</taxon>
        <taxon>Ophiocordycipitaceae</taxon>
        <taxon>Ophiocordyceps</taxon>
    </lineage>
</organism>
<dbReference type="SUPFAM" id="SSF53474">
    <property type="entry name" value="alpha/beta-Hydrolases"/>
    <property type="match status" value="1"/>
</dbReference>
<feature type="region of interest" description="Disordered" evidence="1">
    <location>
        <begin position="97"/>
        <end position="130"/>
    </location>
</feature>
<dbReference type="InterPro" id="IPR029058">
    <property type="entry name" value="AB_hydrolase_fold"/>
</dbReference>
<dbReference type="OrthoDB" id="3057168at2759"/>
<evidence type="ECO:0000313" key="4">
    <source>
        <dbReference type="Proteomes" id="UP000557566"/>
    </source>
</evidence>
<feature type="domain" description="T6SS Phospholipase effector Tle1-like catalytic" evidence="2">
    <location>
        <begin position="136"/>
        <end position="436"/>
    </location>
</feature>
<dbReference type="PANTHER" id="PTHR33840:SF1">
    <property type="entry name" value="TLE1 PHOSPHOLIPASE DOMAIN-CONTAINING PROTEIN"/>
    <property type="match status" value="1"/>
</dbReference>
<keyword evidence="4" id="KW-1185">Reference proteome</keyword>
<proteinExistence type="predicted"/>
<dbReference type="PANTHER" id="PTHR33840">
    <property type="match status" value="1"/>
</dbReference>
<dbReference type="EMBL" id="JAAVMX010000007">
    <property type="protein sequence ID" value="KAF4506854.1"/>
    <property type="molecule type" value="Genomic_DNA"/>
</dbReference>
<reference evidence="3 4" key="1">
    <citation type="journal article" date="2020" name="Genome Biol. Evol.">
        <title>A new high-quality draft genome assembly of the Chinese cordyceps Ophiocordyceps sinensis.</title>
        <authorList>
            <person name="Shu R."/>
            <person name="Zhang J."/>
            <person name="Meng Q."/>
            <person name="Zhang H."/>
            <person name="Zhou G."/>
            <person name="Li M."/>
            <person name="Wu P."/>
            <person name="Zhao Y."/>
            <person name="Chen C."/>
            <person name="Qin Q."/>
        </authorList>
    </citation>
    <scope>NUCLEOTIDE SEQUENCE [LARGE SCALE GENOMIC DNA]</scope>
    <source>
        <strain evidence="3 4">IOZ07</strain>
    </source>
</reference>
<dbReference type="Proteomes" id="UP000557566">
    <property type="component" value="Unassembled WGS sequence"/>
</dbReference>
<gene>
    <name evidence="3" type="ORF">G6O67_006895</name>
</gene>
<feature type="region of interest" description="Disordered" evidence="1">
    <location>
        <begin position="1"/>
        <end position="73"/>
    </location>
</feature>
<evidence type="ECO:0000313" key="3">
    <source>
        <dbReference type="EMBL" id="KAF4506854.1"/>
    </source>
</evidence>
<evidence type="ECO:0000259" key="2">
    <source>
        <dbReference type="Pfam" id="PF09994"/>
    </source>
</evidence>
<accession>A0A8H4LWH7</accession>
<comment type="caution">
    <text evidence="3">The sequence shown here is derived from an EMBL/GenBank/DDBJ whole genome shotgun (WGS) entry which is preliminary data.</text>
</comment>
<name>A0A8H4LWH7_9HYPO</name>
<sequence length="685" mass="75386">MSKTGDSRGPSYRLLLGPGSSEPDVRLVGQGRTHVETNKRAEDPLFFPSKSHSWARSPMREGERKASAATSLPGLFGDSHEGIRPWRLVAGSSVEKRNEAPMGVETAEDGCGGGKNSCGSSSSSGSSSGAETQAKKRLIVCCDGTWMNSAYGYAKPGLLNGHGGLQVPSNVTRISRCFRRRCSDGTLQIINYESGVGSGSNALDSITGGAFGVGLAERVREAYSYLCANYRDGDEIFLVGFSRGAFTARSVAGLMASLGLLTREGVEHFYPIFRDMQNWLDNDYRDPFPNVPFPNKPKGSHAAAAYRARLVDMGLTRVHQKSGSLITVKAICVWDTVGSLGIPRIAWLEKMGIYPSNNEYKWHDTALSDRIENAFQALALDETRSPFSPAVWERPQGAGLSTQLRQVWFPGNHGNCGGGWQDQGIANCTLAWMMDQMASVGVEFDVQSLDRVIKQSVDFYLEGPEKGSKLGYLLSRQLGRQLSRKLGCRKRPRWAVESIHDKNQPVRPWGLGAMRKAPSLLFRLSGETTRTPGMYRQIDPRTRSDKRDFLRDTNESVHSSVRTRLACEGLGLNDRAAWTCPALSGWRLRRVTAFAQESPPKPAPGCRAGERDYDGAELGERWVWRYAGGEMDGPADPGQRTMWEEPLGPYERHLLDLSGGTPNVYDYAQRRANRSKKGELQARAS</sequence>
<dbReference type="Pfam" id="PF09994">
    <property type="entry name" value="T6SS_Tle1-like_cat"/>
    <property type="match status" value="1"/>
</dbReference>
<feature type="compositionally biased region" description="Low complexity" evidence="1">
    <location>
        <begin position="117"/>
        <end position="129"/>
    </location>
</feature>